<keyword evidence="2" id="KW-1185">Reference proteome</keyword>
<accession>A0A7W9TKN7</accession>
<sequence>MADSRWVAVFKVTELGKTFERPKPVAGWDDGGNALILDRKAGRLVQANKEPGFVAVRESAGYADAFPAPPGWTVRWCKDGADDIVDPVVGFIEDPAVDGGVPLIADLEACVIRQLRSMLSDNQRRGRRPILMPPNSESAR</sequence>
<comment type="caution">
    <text evidence="1">The sequence shown here is derived from an EMBL/GenBank/DDBJ whole genome shotgun (WGS) entry which is preliminary data.</text>
</comment>
<organism evidence="1 2">
    <name type="scientific">Streptomyces paradoxus</name>
    <dbReference type="NCBI Taxonomy" id="66375"/>
    <lineage>
        <taxon>Bacteria</taxon>
        <taxon>Bacillati</taxon>
        <taxon>Actinomycetota</taxon>
        <taxon>Actinomycetes</taxon>
        <taxon>Kitasatosporales</taxon>
        <taxon>Streptomycetaceae</taxon>
        <taxon>Streptomyces</taxon>
    </lineage>
</organism>
<dbReference type="AlphaFoldDB" id="A0A7W9TKN7"/>
<dbReference type="Proteomes" id="UP000591537">
    <property type="component" value="Unassembled WGS sequence"/>
</dbReference>
<dbReference type="RefSeq" id="WP_184566642.1">
    <property type="nucleotide sequence ID" value="NZ_BAAARS010000020.1"/>
</dbReference>
<name>A0A7W9TKN7_9ACTN</name>
<gene>
    <name evidence="1" type="ORF">HNR57_007073</name>
</gene>
<reference evidence="1 2" key="1">
    <citation type="submission" date="2020-08" db="EMBL/GenBank/DDBJ databases">
        <title>Genomic Encyclopedia of Type Strains, Phase IV (KMG-IV): sequencing the most valuable type-strain genomes for metagenomic binning, comparative biology and taxonomic classification.</title>
        <authorList>
            <person name="Goeker M."/>
        </authorList>
    </citation>
    <scope>NUCLEOTIDE SEQUENCE [LARGE SCALE GENOMIC DNA]</scope>
    <source>
        <strain evidence="1 2">DSM 43350</strain>
    </source>
</reference>
<dbReference type="EMBL" id="JACHGV010000016">
    <property type="protein sequence ID" value="MBB6081122.1"/>
    <property type="molecule type" value="Genomic_DNA"/>
</dbReference>
<protein>
    <submittedName>
        <fullName evidence="1">Uncharacterized protein</fullName>
    </submittedName>
</protein>
<evidence type="ECO:0000313" key="1">
    <source>
        <dbReference type="EMBL" id="MBB6081122.1"/>
    </source>
</evidence>
<proteinExistence type="predicted"/>
<evidence type="ECO:0000313" key="2">
    <source>
        <dbReference type="Proteomes" id="UP000591537"/>
    </source>
</evidence>